<comment type="caution">
    <text evidence="2">The sequence shown here is derived from an EMBL/GenBank/DDBJ whole genome shotgun (WGS) entry which is preliminary data.</text>
</comment>
<reference evidence="2 3" key="1">
    <citation type="submission" date="2020-10" db="EMBL/GenBank/DDBJ databases">
        <authorList>
            <person name="Castelo-Branco R."/>
            <person name="Eusebio N."/>
            <person name="Adriana R."/>
            <person name="Vieira A."/>
            <person name="Brugerolle De Fraissinette N."/>
            <person name="Rezende De Castro R."/>
            <person name="Schneider M.P."/>
            <person name="Vasconcelos V."/>
            <person name="Leao P.N."/>
        </authorList>
    </citation>
    <scope>NUCLEOTIDE SEQUENCE [LARGE SCALE GENOMIC DNA]</scope>
    <source>
        <strain evidence="2 3">LEGE 06226</strain>
    </source>
</reference>
<dbReference type="EMBL" id="JADEWU010000032">
    <property type="protein sequence ID" value="MBE9144434.1"/>
    <property type="molecule type" value="Genomic_DNA"/>
</dbReference>
<proteinExistence type="predicted"/>
<dbReference type="InterPro" id="IPR028943">
    <property type="entry name" value="ZorC_EH_Signature_dom"/>
</dbReference>
<dbReference type="Proteomes" id="UP000640725">
    <property type="component" value="Unassembled WGS sequence"/>
</dbReference>
<dbReference type="RefSeq" id="WP_193869912.1">
    <property type="nucleotide sequence ID" value="NZ_JADEWU010000032.1"/>
</dbReference>
<feature type="domain" description="Zorya protein ZorC EH" evidence="1">
    <location>
        <begin position="252"/>
        <end position="424"/>
    </location>
</feature>
<evidence type="ECO:0000313" key="3">
    <source>
        <dbReference type="Proteomes" id="UP000640725"/>
    </source>
</evidence>
<gene>
    <name evidence="2" type="ORF">IQ236_14580</name>
</gene>
<protein>
    <recommendedName>
        <fullName evidence="1">Zorya protein ZorC EH domain-containing protein</fullName>
    </recommendedName>
</protein>
<sequence>MIFSSLSLPDFSPLKPSELLNFSKSLGEPIGEPNSLSSIDIQKNIKPRAIEEILKDIETNKIDNISNLEWIYLVYFKSDGNLKLCQLIWKIAKEKQWLKNRLIWNLVLYHGNESNNQKRILSESLVNSFSVDVLDQSDFKDLVVIEIIDSLQKTPTDLAKLSLTYKKTPKDLLKTHQLPYWIKKAEDALTMVAEVFVSSRDLQYETWLLNCLEEMLSEDQIKATDYLLTNISSEIAGDLPNLVEWVKLNFKPKNSNSKWHQLSGQAKEALQKWIGAVNYKDFENIVDLLLEKNHELNIPDWQKNQLRARKNFWANYSDRFERIRISLPQKSINALGQYLPENVDLLIEDGSDTEVCIFDFGDWFIVEFFRGGGSETRLFNSSQNPDLEQKLFSSSQVSVKCLRCLKPCEIHDHVFCWQTYCEKWLKLSHILPNEGTLFFKGLSREYGRYGSDGLPLPSDQKQRDRNYNLEKWENTIRKIKSEAEEYVRQQGWRC</sequence>
<keyword evidence="3" id="KW-1185">Reference proteome</keyword>
<name>A0ABR9UFT2_9CYAN</name>
<accession>A0ABR9UFT2</accession>
<dbReference type="Pfam" id="PF15611">
    <property type="entry name" value="EH_Signature"/>
    <property type="match status" value="1"/>
</dbReference>
<organism evidence="2 3">
    <name type="scientific">Planktothrix mougeotii LEGE 06226</name>
    <dbReference type="NCBI Taxonomy" id="1828728"/>
    <lineage>
        <taxon>Bacteria</taxon>
        <taxon>Bacillati</taxon>
        <taxon>Cyanobacteriota</taxon>
        <taxon>Cyanophyceae</taxon>
        <taxon>Oscillatoriophycideae</taxon>
        <taxon>Oscillatoriales</taxon>
        <taxon>Microcoleaceae</taxon>
        <taxon>Planktothrix</taxon>
    </lineage>
</organism>
<evidence type="ECO:0000313" key="2">
    <source>
        <dbReference type="EMBL" id="MBE9144434.1"/>
    </source>
</evidence>
<evidence type="ECO:0000259" key="1">
    <source>
        <dbReference type="Pfam" id="PF15611"/>
    </source>
</evidence>